<keyword evidence="3 6" id="KW-0812">Transmembrane</keyword>
<sequence length="782" mass="84670">MSIMNLIKANLRKGKGTVVSLILLIAAASLLLNVGLTIISSMSSFYEHKVEELSDPYVVMMMKKSDYKDENGDFFRNYKGVTATEIEPVIVMPSATMRFGDSDMNTALSLLNADSNRSLGPLQLIDRLGTVPAADAIYLPYSYYKSGGYRLGDTISIAFQNKSYRYQTAGFFESTMLATNNMGLIKMFLSDAAYQKLAAELGEDASGILISATMQDMSQSTRILDDYHKVYPLATEGVNAKFHYMADIEVMKQVSGLTVNMIAAILVAFSIVIVLAALLVIRFRVSNIIKDSVVNIGVLKALGYTSRQITSSHVGQFSLISFIAGAIGVALSYALFPVFGGILATLTGLIWEQQAQGTLILVSMLLVVGSVTLVALFTSMRIRKLHPVMALRGGVKTHNFKRNYFSLEKARGGLQLLHACKSIMINSRQNLMITAIMIAVTFASVFSIALYDNIARDKTAFIHLVGAETSNVAIQSSSEANSGELKAAIDRMAGVKKSVILDNITTTVDGQSILTSVSDDYSKLNNQMVYDGRFPKFDNEIAISWAVSKLINKSVGDTVTVETGGATYTYLVTGLSQSISNMGQAAYLTLSGAQHLIPSYTGQLIQVYLDGVTNTQFMNEVKAQYGDMITEVTDIDATIDSQSSIYSSAVAAIMAIVLVITIIVVVLILFMVVRTTLLKRRRDFGIMKATGYTTPQLMNQLAFSYIPIMLAGVIIGGLLGALLTNSILTVLLTGAGIHNVQFVIKPPVIAGLCAGLVLLAYAVSMTAAYRMKHITPHGLITE</sequence>
<dbReference type="Pfam" id="PF02687">
    <property type="entry name" value="FtsX"/>
    <property type="match status" value="2"/>
</dbReference>
<organism evidence="8 9">
    <name type="scientific">Paenibacillus terricola</name>
    <dbReference type="NCBI Taxonomy" id="2763503"/>
    <lineage>
        <taxon>Bacteria</taxon>
        <taxon>Bacillati</taxon>
        <taxon>Bacillota</taxon>
        <taxon>Bacilli</taxon>
        <taxon>Bacillales</taxon>
        <taxon>Paenibacillaceae</taxon>
        <taxon>Paenibacillus</taxon>
    </lineage>
</organism>
<feature type="transmembrane region" description="Helical" evidence="6">
    <location>
        <begin position="431"/>
        <end position="451"/>
    </location>
</feature>
<evidence type="ECO:0000313" key="8">
    <source>
        <dbReference type="EMBL" id="MBD3921382.1"/>
    </source>
</evidence>
<feature type="domain" description="ABC3 transporter permease C-terminal" evidence="7">
    <location>
        <begin position="656"/>
        <end position="776"/>
    </location>
</feature>
<dbReference type="PANTHER" id="PTHR30287">
    <property type="entry name" value="MEMBRANE COMPONENT OF PREDICTED ABC SUPERFAMILY METABOLITE UPTAKE TRANSPORTER"/>
    <property type="match status" value="1"/>
</dbReference>
<keyword evidence="2" id="KW-1003">Cell membrane</keyword>
<evidence type="ECO:0000256" key="6">
    <source>
        <dbReference type="SAM" id="Phobius"/>
    </source>
</evidence>
<dbReference type="InterPro" id="IPR038766">
    <property type="entry name" value="Membrane_comp_ABC_pdt"/>
</dbReference>
<feature type="transmembrane region" description="Helical" evidence="6">
    <location>
        <begin position="649"/>
        <end position="673"/>
    </location>
</feature>
<evidence type="ECO:0000256" key="4">
    <source>
        <dbReference type="ARBA" id="ARBA00022989"/>
    </source>
</evidence>
<feature type="transmembrane region" description="Helical" evidence="6">
    <location>
        <begin position="317"/>
        <end position="339"/>
    </location>
</feature>
<evidence type="ECO:0000256" key="3">
    <source>
        <dbReference type="ARBA" id="ARBA00022692"/>
    </source>
</evidence>
<name>A0ABR8N1X2_9BACL</name>
<keyword evidence="4 6" id="KW-1133">Transmembrane helix</keyword>
<keyword evidence="9" id="KW-1185">Reference proteome</keyword>
<gene>
    <name evidence="8" type="ORF">H8B09_21615</name>
</gene>
<dbReference type="InterPro" id="IPR003838">
    <property type="entry name" value="ABC3_permease_C"/>
</dbReference>
<dbReference type="RefSeq" id="WP_191205639.1">
    <property type="nucleotide sequence ID" value="NZ_JACXZA010000005.1"/>
</dbReference>
<feature type="transmembrane region" description="Helical" evidence="6">
    <location>
        <begin position="261"/>
        <end position="281"/>
    </location>
</feature>
<comment type="subcellular location">
    <subcellularLocation>
        <location evidence="1">Cell membrane</location>
        <topology evidence="1">Multi-pass membrane protein</topology>
    </subcellularLocation>
</comment>
<proteinExistence type="predicted"/>
<accession>A0ABR8N1X2</accession>
<dbReference type="Proteomes" id="UP000609346">
    <property type="component" value="Unassembled WGS sequence"/>
</dbReference>
<feature type="transmembrane region" description="Helical" evidence="6">
    <location>
        <begin position="705"/>
        <end position="728"/>
    </location>
</feature>
<reference evidence="8 9" key="1">
    <citation type="submission" date="2020-09" db="EMBL/GenBank/DDBJ databases">
        <title>Paenibacillus sp. strain PR3 16S rRNA gene Genome sequencing and assembly.</title>
        <authorList>
            <person name="Kim J."/>
        </authorList>
    </citation>
    <scope>NUCLEOTIDE SEQUENCE [LARGE SCALE GENOMIC DNA]</scope>
    <source>
        <strain evidence="8 9">PR3</strain>
    </source>
</reference>
<feature type="domain" description="ABC3 transporter permease C-terminal" evidence="7">
    <location>
        <begin position="268"/>
        <end position="387"/>
    </location>
</feature>
<dbReference type="EMBL" id="JACXZA010000005">
    <property type="protein sequence ID" value="MBD3921382.1"/>
    <property type="molecule type" value="Genomic_DNA"/>
</dbReference>
<feature type="transmembrane region" description="Helical" evidence="6">
    <location>
        <begin position="748"/>
        <end position="769"/>
    </location>
</feature>
<feature type="transmembrane region" description="Helical" evidence="6">
    <location>
        <begin position="359"/>
        <end position="379"/>
    </location>
</feature>
<evidence type="ECO:0000256" key="1">
    <source>
        <dbReference type="ARBA" id="ARBA00004651"/>
    </source>
</evidence>
<comment type="caution">
    <text evidence="8">The sequence shown here is derived from an EMBL/GenBank/DDBJ whole genome shotgun (WGS) entry which is preliminary data.</text>
</comment>
<dbReference type="PANTHER" id="PTHR30287:SF2">
    <property type="entry name" value="BLL1001 PROTEIN"/>
    <property type="match status" value="1"/>
</dbReference>
<evidence type="ECO:0000259" key="7">
    <source>
        <dbReference type="Pfam" id="PF02687"/>
    </source>
</evidence>
<evidence type="ECO:0000256" key="2">
    <source>
        <dbReference type="ARBA" id="ARBA00022475"/>
    </source>
</evidence>
<protein>
    <submittedName>
        <fullName evidence="8">ABC transporter permease</fullName>
    </submittedName>
</protein>
<evidence type="ECO:0000256" key="5">
    <source>
        <dbReference type="ARBA" id="ARBA00023136"/>
    </source>
</evidence>
<evidence type="ECO:0000313" key="9">
    <source>
        <dbReference type="Proteomes" id="UP000609346"/>
    </source>
</evidence>
<keyword evidence="5 6" id="KW-0472">Membrane</keyword>